<keyword evidence="3" id="KW-1185">Reference proteome</keyword>
<feature type="domain" description="SpoVT-AbrB" evidence="1">
    <location>
        <begin position="8"/>
        <end position="53"/>
    </location>
</feature>
<dbReference type="SMART" id="SM00966">
    <property type="entry name" value="SpoVT_AbrB"/>
    <property type="match status" value="1"/>
</dbReference>
<dbReference type="InterPro" id="IPR037914">
    <property type="entry name" value="SpoVT-AbrB_sf"/>
</dbReference>
<protein>
    <submittedName>
        <fullName evidence="2">AbrB/MazE/SpoVT family DNA-binding domain-containing protein</fullName>
    </submittedName>
</protein>
<evidence type="ECO:0000313" key="2">
    <source>
        <dbReference type="EMBL" id="GAA0588072.1"/>
    </source>
</evidence>
<comment type="caution">
    <text evidence="2">The sequence shown here is derived from an EMBL/GenBank/DDBJ whole genome shotgun (WGS) entry which is preliminary data.</text>
</comment>
<dbReference type="GO" id="GO:0003677">
    <property type="term" value="F:DNA binding"/>
    <property type="evidence" value="ECO:0007669"/>
    <property type="project" value="UniProtKB-KW"/>
</dbReference>
<dbReference type="Proteomes" id="UP001499951">
    <property type="component" value="Unassembled WGS sequence"/>
</dbReference>
<proteinExistence type="predicted"/>
<dbReference type="InterPro" id="IPR013432">
    <property type="entry name" value="Doc_partner"/>
</dbReference>
<accession>A0ABP3QC40</accession>
<dbReference type="InterPro" id="IPR007159">
    <property type="entry name" value="SpoVT-AbrB_dom"/>
</dbReference>
<sequence>MNVKLKLTSIGNSVGAVFPRELLARLKADKGDTLFVTEGPNGICLTPYDPELEKQIETGREVMREYRDALRALAK</sequence>
<reference evidence="3" key="1">
    <citation type="journal article" date="2019" name="Int. J. Syst. Evol. Microbiol.">
        <title>The Global Catalogue of Microorganisms (GCM) 10K type strain sequencing project: providing services to taxonomists for standard genome sequencing and annotation.</title>
        <authorList>
            <consortium name="The Broad Institute Genomics Platform"/>
            <consortium name="The Broad Institute Genome Sequencing Center for Infectious Disease"/>
            <person name="Wu L."/>
            <person name="Ma J."/>
        </authorList>
    </citation>
    <scope>NUCLEOTIDE SEQUENCE [LARGE SCALE GENOMIC DNA]</scope>
    <source>
        <strain evidence="3">JCM 15089</strain>
    </source>
</reference>
<dbReference type="SUPFAM" id="SSF89447">
    <property type="entry name" value="AbrB/MazE/MraZ-like"/>
    <property type="match status" value="1"/>
</dbReference>
<name>A0ABP3QC40_9PROT</name>
<evidence type="ECO:0000313" key="3">
    <source>
        <dbReference type="Proteomes" id="UP001499951"/>
    </source>
</evidence>
<dbReference type="RefSeq" id="WP_166934813.1">
    <property type="nucleotide sequence ID" value="NZ_BAAADD010000014.1"/>
</dbReference>
<organism evidence="2 3">
    <name type="scientific">Rhizomicrobium electricum</name>
    <dbReference type="NCBI Taxonomy" id="480070"/>
    <lineage>
        <taxon>Bacteria</taxon>
        <taxon>Pseudomonadati</taxon>
        <taxon>Pseudomonadota</taxon>
        <taxon>Alphaproteobacteria</taxon>
        <taxon>Micropepsales</taxon>
        <taxon>Micropepsaceae</taxon>
        <taxon>Rhizomicrobium</taxon>
    </lineage>
</organism>
<evidence type="ECO:0000259" key="1">
    <source>
        <dbReference type="SMART" id="SM00966"/>
    </source>
</evidence>
<dbReference type="EMBL" id="BAAADD010000014">
    <property type="protein sequence ID" value="GAA0588072.1"/>
    <property type="molecule type" value="Genomic_DNA"/>
</dbReference>
<keyword evidence="2" id="KW-0238">DNA-binding</keyword>
<dbReference type="NCBIfam" id="TIGR02609">
    <property type="entry name" value="doc_partner"/>
    <property type="match status" value="1"/>
</dbReference>
<dbReference type="Gene3D" id="2.10.260.10">
    <property type="match status" value="1"/>
</dbReference>
<gene>
    <name evidence="2" type="ORF">GCM10008942_41340</name>
</gene>